<organism evidence="2 3">
    <name type="scientific">Paenibacillus amylolyticus</name>
    <dbReference type="NCBI Taxonomy" id="1451"/>
    <lineage>
        <taxon>Bacteria</taxon>
        <taxon>Bacillati</taxon>
        <taxon>Bacillota</taxon>
        <taxon>Bacilli</taxon>
        <taxon>Bacillales</taxon>
        <taxon>Paenibacillaceae</taxon>
        <taxon>Paenibacillus</taxon>
    </lineage>
</organism>
<keyword evidence="1" id="KW-0812">Transmembrane</keyword>
<sequence>MCMRVIRAQLSMYPKWLTVVFIVFVINFVLAVTIFLNFTLMVANLAMLFAAYSIREYKYNKIYFSLCLLLSISFVILAVMTYPI</sequence>
<feature type="transmembrane region" description="Helical" evidence="1">
    <location>
        <begin position="62"/>
        <end position="82"/>
    </location>
</feature>
<comment type="caution">
    <text evidence="2">The sequence shown here is derived from an EMBL/GenBank/DDBJ whole genome shotgun (WGS) entry which is preliminary data.</text>
</comment>
<evidence type="ECO:0000313" key="3">
    <source>
        <dbReference type="Proteomes" id="UP000187134"/>
    </source>
</evidence>
<protein>
    <submittedName>
        <fullName evidence="2">Uncharacterized protein</fullName>
    </submittedName>
</protein>
<keyword evidence="1" id="KW-1133">Transmembrane helix</keyword>
<dbReference type="AlphaFoldDB" id="A0A1R1BF14"/>
<evidence type="ECO:0000313" key="2">
    <source>
        <dbReference type="EMBL" id="OMF05078.1"/>
    </source>
</evidence>
<feature type="transmembrane region" description="Helical" evidence="1">
    <location>
        <begin position="20"/>
        <end position="50"/>
    </location>
</feature>
<dbReference type="EMBL" id="MRTJ01000026">
    <property type="protein sequence ID" value="OMF05078.1"/>
    <property type="molecule type" value="Genomic_DNA"/>
</dbReference>
<keyword evidence="1" id="KW-0472">Membrane</keyword>
<accession>A0A1R1BF14</accession>
<proteinExistence type="predicted"/>
<name>A0A1R1BF14_PAEAM</name>
<dbReference type="Proteomes" id="UP000187134">
    <property type="component" value="Unassembled WGS sequence"/>
</dbReference>
<reference evidence="2 3" key="1">
    <citation type="submission" date="2016-11" db="EMBL/GenBank/DDBJ databases">
        <title>Paenibacillus species isolates.</title>
        <authorList>
            <person name="Beno S.M."/>
        </authorList>
    </citation>
    <scope>NUCLEOTIDE SEQUENCE [LARGE SCALE GENOMIC DNA]</scope>
    <source>
        <strain evidence="2 3">FSL H8-0246</strain>
    </source>
</reference>
<gene>
    <name evidence="2" type="ORF">BK131_28965</name>
</gene>
<evidence type="ECO:0000256" key="1">
    <source>
        <dbReference type="SAM" id="Phobius"/>
    </source>
</evidence>